<dbReference type="eggNOG" id="KOG2614">
    <property type="taxonomic scope" value="Eukaryota"/>
</dbReference>
<keyword evidence="4" id="KW-1185">Reference proteome</keyword>
<protein>
    <recommendedName>
        <fullName evidence="2">2,6-dihydroxypyridine 3-monooxygenase substrate binding domain-containing protein</fullName>
    </recommendedName>
</protein>
<accession>U1FXY5</accession>
<dbReference type="InterPro" id="IPR054707">
    <property type="entry name" value="DhpH_subs-bd"/>
</dbReference>
<dbReference type="AlphaFoldDB" id="U1FXY5"/>
<dbReference type="OrthoDB" id="655030at2759"/>
<evidence type="ECO:0000259" key="2">
    <source>
        <dbReference type="Pfam" id="PF22607"/>
    </source>
</evidence>
<name>U1FXY5_ENDPU</name>
<organism evidence="3 4">
    <name type="scientific">Endocarpon pusillum (strain Z07020 / HMAS-L-300199)</name>
    <name type="common">Lichen-forming fungus</name>
    <dbReference type="NCBI Taxonomy" id="1263415"/>
    <lineage>
        <taxon>Eukaryota</taxon>
        <taxon>Fungi</taxon>
        <taxon>Dikarya</taxon>
        <taxon>Ascomycota</taxon>
        <taxon>Pezizomycotina</taxon>
        <taxon>Eurotiomycetes</taxon>
        <taxon>Chaetothyriomycetidae</taxon>
        <taxon>Verrucariales</taxon>
        <taxon>Verrucariaceae</taxon>
        <taxon>Endocarpon</taxon>
    </lineage>
</organism>
<dbReference type="SUPFAM" id="SSF51905">
    <property type="entry name" value="FAD/NAD(P)-binding domain"/>
    <property type="match status" value="1"/>
</dbReference>
<keyword evidence="1" id="KW-0175">Coiled coil</keyword>
<dbReference type="InterPro" id="IPR053212">
    <property type="entry name" value="DHP_3-monooxygenase"/>
</dbReference>
<evidence type="ECO:0000256" key="1">
    <source>
        <dbReference type="SAM" id="Coils"/>
    </source>
</evidence>
<dbReference type="InterPro" id="IPR036188">
    <property type="entry name" value="FAD/NAD-bd_sf"/>
</dbReference>
<dbReference type="Pfam" id="PF22607">
    <property type="entry name" value="FAD_binding-like"/>
    <property type="match status" value="1"/>
</dbReference>
<dbReference type="RefSeq" id="XP_007804615.1">
    <property type="nucleotide sequence ID" value="XM_007806424.1"/>
</dbReference>
<sequence length="423" mass="47365">MAQNRLSVVIIGGSLTGLMHGIMLHSLGYNIHILEQSPSPSRSDHAAGITAQPQVVEYFRRHGFSKDAWSIPCPAVQFLGPKATIKRTIKKPLDMTSWNVLYNQLKGKLESLQKENPGEKARIGAGPTATWSFGRRAMDVAYDGNNVKVEYEDLAQGQRGILNGDLVLVADGAGSTIRRNLLPATERSYSGYVAWRGTVTEADVSDQTRKILDSRLTYFAMKKSYILCYIIPGETGSFEPGKRRLNWVWYCNHPPDSPELAEIMTDCDNHRHRNTLPVGKMHTEVWNKQKAHAANVMNEPFLELINKTSKPFVSTVGDTIPERASFFDGKLLLVGEALALIRPHLALSTNQSALHCLQLEKALKGEMTIAQWERKVLQYAARSQAMTNAFGTWFQYGGLTFMRNLLKFCWTLIVQALSKIWSI</sequence>
<feature type="domain" description="2,6-dihydroxypyridine 3-monooxygenase substrate binding" evidence="2">
    <location>
        <begin position="189"/>
        <end position="318"/>
    </location>
</feature>
<feature type="coiled-coil region" evidence="1">
    <location>
        <begin position="95"/>
        <end position="122"/>
    </location>
</feature>
<proteinExistence type="predicted"/>
<gene>
    <name evidence="3" type="ORF">EPUS_07588</name>
</gene>
<dbReference type="Gene3D" id="3.30.9.60">
    <property type="match status" value="1"/>
</dbReference>
<dbReference type="PANTHER" id="PTHR47469">
    <property type="entry name" value="MONOOXYGENASE-LIKE"/>
    <property type="match status" value="1"/>
</dbReference>
<dbReference type="EMBL" id="KE721393">
    <property type="protein sequence ID" value="ERF69762.1"/>
    <property type="molecule type" value="Genomic_DNA"/>
</dbReference>
<dbReference type="OMA" id="SWDALYF"/>
<dbReference type="HOGENOM" id="CLU_009665_0_0_1"/>
<evidence type="ECO:0000313" key="3">
    <source>
        <dbReference type="EMBL" id="ERF69762.1"/>
    </source>
</evidence>
<dbReference type="GeneID" id="19242470"/>
<dbReference type="PANTHER" id="PTHR47469:SF2">
    <property type="entry name" value="OS06G0597600 PROTEIN"/>
    <property type="match status" value="1"/>
</dbReference>
<dbReference type="SUPFAM" id="SSF54373">
    <property type="entry name" value="FAD-linked reductases, C-terminal domain"/>
    <property type="match status" value="1"/>
</dbReference>
<reference evidence="4" key="1">
    <citation type="journal article" date="2014" name="BMC Genomics">
        <title>Genome characteristics reveal the impact of lichenization on lichen-forming fungus Endocarpon pusillum Hedwig (Verrucariales, Ascomycota).</title>
        <authorList>
            <person name="Wang Y.-Y."/>
            <person name="Liu B."/>
            <person name="Zhang X.-Y."/>
            <person name="Zhou Q.-M."/>
            <person name="Zhang T."/>
            <person name="Li H."/>
            <person name="Yu Y.-F."/>
            <person name="Zhang X.-L."/>
            <person name="Hao X.-Y."/>
            <person name="Wang M."/>
            <person name="Wang L."/>
            <person name="Wei J.-C."/>
        </authorList>
    </citation>
    <scope>NUCLEOTIDE SEQUENCE [LARGE SCALE GENOMIC DNA]</scope>
    <source>
        <strain evidence="4">Z07020 / HMAS-L-300199</strain>
    </source>
</reference>
<dbReference type="Proteomes" id="UP000019373">
    <property type="component" value="Unassembled WGS sequence"/>
</dbReference>
<evidence type="ECO:0000313" key="4">
    <source>
        <dbReference type="Proteomes" id="UP000019373"/>
    </source>
</evidence>